<dbReference type="Gene3D" id="3.40.710.10">
    <property type="entry name" value="DD-peptidase/beta-lactamase superfamily"/>
    <property type="match status" value="1"/>
</dbReference>
<dbReference type="EC" id="3.4.16.4" evidence="3"/>
<keyword evidence="3" id="KW-0645">Protease</keyword>
<protein>
    <submittedName>
        <fullName evidence="3">D-alanyl-D-alanine carboxypeptidase</fullName>
        <ecNumber evidence="3">3.4.16.4</ecNumber>
    </submittedName>
</protein>
<organism evidence="3">
    <name type="scientific">hydrothermal vent metagenome</name>
    <dbReference type="NCBI Taxonomy" id="652676"/>
    <lineage>
        <taxon>unclassified sequences</taxon>
        <taxon>metagenomes</taxon>
        <taxon>ecological metagenomes</taxon>
    </lineage>
</organism>
<dbReference type="EMBL" id="UOGA01000151">
    <property type="protein sequence ID" value="VAX19297.1"/>
    <property type="molecule type" value="Genomic_DNA"/>
</dbReference>
<dbReference type="GO" id="GO:0009002">
    <property type="term" value="F:serine-type D-Ala-D-Ala carboxypeptidase activity"/>
    <property type="evidence" value="ECO:0007669"/>
    <property type="project" value="UniProtKB-EC"/>
</dbReference>
<name>A0A3B1CRI1_9ZZZZ</name>
<sequence length="260" mass="28650">MRLTIIMMASLVIFATSAFATTEAGISTVIKNILRDRCLNQSDTAVMVMEATTGKVLFNKNGEKPLIPASVMKLVTTAASLRYLGPDYRFKTKIFYTGQRRGGKIMGDLIIRGGGDPQLTPESLWLIAQEIKRRGITEIKGGLFLDESFFDKLRRAPGLGSFRTQNPYDAMLGALSVNFNTVAVHIYPGLRPGDPLIVGLEPETDYFTVNNNGETKATGNRTVSAMRVNGKGKVKVNITGRMRQSDRGKIIYLNIDDPLR</sequence>
<dbReference type="SUPFAM" id="SSF56601">
    <property type="entry name" value="beta-lactamase/transpeptidase-like"/>
    <property type="match status" value="1"/>
</dbReference>
<keyword evidence="3" id="KW-0121">Carboxypeptidase</keyword>
<keyword evidence="2 3" id="KW-0378">Hydrolase</keyword>
<dbReference type="PANTHER" id="PTHR30023:SF0">
    <property type="entry name" value="PENICILLIN-SENSITIVE CARBOXYPEPTIDASE A"/>
    <property type="match status" value="1"/>
</dbReference>
<reference evidence="3" key="1">
    <citation type="submission" date="2018-06" db="EMBL/GenBank/DDBJ databases">
        <authorList>
            <person name="Zhirakovskaya E."/>
        </authorList>
    </citation>
    <scope>NUCLEOTIDE SEQUENCE</scope>
</reference>
<evidence type="ECO:0000313" key="3">
    <source>
        <dbReference type="EMBL" id="VAX19297.1"/>
    </source>
</evidence>
<accession>A0A3B1CRI1</accession>
<evidence type="ECO:0000256" key="2">
    <source>
        <dbReference type="ARBA" id="ARBA00022801"/>
    </source>
</evidence>
<dbReference type="Gene3D" id="3.50.80.20">
    <property type="entry name" value="D-Ala-D-Ala carboxypeptidase C, peptidase S13"/>
    <property type="match status" value="1"/>
</dbReference>
<dbReference type="InterPro" id="IPR012338">
    <property type="entry name" value="Beta-lactam/transpept-like"/>
</dbReference>
<gene>
    <name evidence="3" type="ORF">MNBD_NITROSPINAE04-123</name>
</gene>
<dbReference type="Pfam" id="PF02113">
    <property type="entry name" value="Peptidase_S13"/>
    <property type="match status" value="1"/>
</dbReference>
<dbReference type="NCBIfam" id="TIGR00666">
    <property type="entry name" value="PBP4"/>
    <property type="match status" value="1"/>
</dbReference>
<feature type="non-terminal residue" evidence="3">
    <location>
        <position position="260"/>
    </location>
</feature>
<evidence type="ECO:0000256" key="1">
    <source>
        <dbReference type="ARBA" id="ARBA00006096"/>
    </source>
</evidence>
<comment type="similarity">
    <text evidence="1">Belongs to the peptidase S13 family.</text>
</comment>
<dbReference type="InterPro" id="IPR000667">
    <property type="entry name" value="Peptidase_S13"/>
</dbReference>
<proteinExistence type="inferred from homology"/>
<dbReference type="AlphaFoldDB" id="A0A3B1CRI1"/>
<dbReference type="GO" id="GO:0006508">
    <property type="term" value="P:proteolysis"/>
    <property type="evidence" value="ECO:0007669"/>
    <property type="project" value="InterPro"/>
</dbReference>
<dbReference type="PANTHER" id="PTHR30023">
    <property type="entry name" value="D-ALANYL-D-ALANINE CARBOXYPEPTIDASE"/>
    <property type="match status" value="1"/>
</dbReference>
<dbReference type="GO" id="GO:0000270">
    <property type="term" value="P:peptidoglycan metabolic process"/>
    <property type="evidence" value="ECO:0007669"/>
    <property type="project" value="TreeGrafter"/>
</dbReference>